<protein>
    <submittedName>
        <fullName evidence="1">Uncharacterized protein</fullName>
    </submittedName>
</protein>
<dbReference type="EMBL" id="DXAQ01000132">
    <property type="protein sequence ID" value="HIZ90050.1"/>
    <property type="molecule type" value="Genomic_DNA"/>
</dbReference>
<evidence type="ECO:0000313" key="1">
    <source>
        <dbReference type="EMBL" id="HIZ90050.1"/>
    </source>
</evidence>
<name>A0A9D2KBR4_9BACT</name>
<proteinExistence type="predicted"/>
<reference evidence="1" key="2">
    <citation type="submission" date="2021-04" db="EMBL/GenBank/DDBJ databases">
        <authorList>
            <person name="Gilroy R."/>
        </authorList>
    </citation>
    <scope>NUCLEOTIDE SEQUENCE</scope>
    <source>
        <strain evidence="1">ChiW4-1371</strain>
    </source>
</reference>
<organism evidence="1 2">
    <name type="scientific">Candidatus Mucispirillum faecigallinarum</name>
    <dbReference type="NCBI Taxonomy" id="2838699"/>
    <lineage>
        <taxon>Bacteria</taxon>
        <taxon>Pseudomonadati</taxon>
        <taxon>Deferribacterota</taxon>
        <taxon>Deferribacteres</taxon>
        <taxon>Deferribacterales</taxon>
        <taxon>Mucispirillaceae</taxon>
        <taxon>Mucispirillum</taxon>
    </lineage>
</organism>
<gene>
    <name evidence="1" type="ORF">H9804_08885</name>
</gene>
<evidence type="ECO:0000313" key="2">
    <source>
        <dbReference type="Proteomes" id="UP000824176"/>
    </source>
</evidence>
<accession>A0A9D2KBR4</accession>
<dbReference type="AlphaFoldDB" id="A0A9D2KBR4"/>
<dbReference type="Proteomes" id="UP000824176">
    <property type="component" value="Unassembled WGS sequence"/>
</dbReference>
<sequence length="198" mass="23088">MNEKEFNLSKIIAEAGAKNATGEIKNFADDLDLLSSGLESRFEDITNQIDKVVSMLDITKYQLTRNDVFRMRNTLKTLEHNLTILKANFTGFKTYKMRVFINLLDKQNRFKIAKGYEIIKRFAENEALTFQEYKGIVTKYEKIDEKLGEEIMDCLYNQLSKEEYRMLLNKYDDKEQTVGKQFIKTTMLVLALAGSMKE</sequence>
<reference evidence="1" key="1">
    <citation type="journal article" date="2021" name="PeerJ">
        <title>Extensive microbial diversity within the chicken gut microbiome revealed by metagenomics and culture.</title>
        <authorList>
            <person name="Gilroy R."/>
            <person name="Ravi A."/>
            <person name="Getino M."/>
            <person name="Pursley I."/>
            <person name="Horton D.L."/>
            <person name="Alikhan N.F."/>
            <person name="Baker D."/>
            <person name="Gharbi K."/>
            <person name="Hall N."/>
            <person name="Watson M."/>
            <person name="Adriaenssens E.M."/>
            <person name="Foster-Nyarko E."/>
            <person name="Jarju S."/>
            <person name="Secka A."/>
            <person name="Antonio M."/>
            <person name="Oren A."/>
            <person name="Chaudhuri R.R."/>
            <person name="La Ragione R."/>
            <person name="Hildebrand F."/>
            <person name="Pallen M.J."/>
        </authorList>
    </citation>
    <scope>NUCLEOTIDE SEQUENCE</scope>
    <source>
        <strain evidence="1">ChiW4-1371</strain>
    </source>
</reference>
<comment type="caution">
    <text evidence="1">The sequence shown here is derived from an EMBL/GenBank/DDBJ whole genome shotgun (WGS) entry which is preliminary data.</text>
</comment>